<gene>
    <name evidence="3" type="ORF">AKJ63_01455</name>
</gene>
<accession>A0A133UBA8</accession>
<proteinExistence type="predicted"/>
<evidence type="ECO:0000313" key="3">
    <source>
        <dbReference type="EMBL" id="KXA91445.1"/>
    </source>
</evidence>
<reference evidence="3 4" key="1">
    <citation type="journal article" date="2016" name="Sci. Rep.">
        <title>Metabolic traits of an uncultured archaeal lineage -MSBL1- from brine pools of the Red Sea.</title>
        <authorList>
            <person name="Mwirichia R."/>
            <person name="Alam I."/>
            <person name="Rashid M."/>
            <person name="Vinu M."/>
            <person name="Ba-Alawi W."/>
            <person name="Anthony Kamau A."/>
            <person name="Kamanda Ngugi D."/>
            <person name="Goker M."/>
            <person name="Klenk H.P."/>
            <person name="Bajic V."/>
            <person name="Stingl U."/>
        </authorList>
    </citation>
    <scope>NUCLEOTIDE SEQUENCE [LARGE SCALE GENOMIC DNA]</scope>
    <source>
        <strain evidence="3">SCGC-AAA259D18</strain>
    </source>
</reference>
<sequence length="98" mass="10930">MQGMISQASSYLDCESTCPKVAELKGKIEALKEGNTDLRQEKQEGEKKVNYQKEKYARLYGRSTGSSSEVLTSPRARKLCGRRKKRNGGKGSGKKGEW</sequence>
<evidence type="ECO:0000256" key="2">
    <source>
        <dbReference type="SAM" id="MobiDB-lite"/>
    </source>
</evidence>
<organism evidence="3 4">
    <name type="scientific">candidate division MSBL1 archaeon SCGC-AAA259D18</name>
    <dbReference type="NCBI Taxonomy" id="1698262"/>
    <lineage>
        <taxon>Archaea</taxon>
        <taxon>Methanobacteriati</taxon>
        <taxon>Methanobacteriota</taxon>
        <taxon>candidate division MSBL1</taxon>
    </lineage>
</organism>
<evidence type="ECO:0000313" key="4">
    <source>
        <dbReference type="Proteomes" id="UP000070195"/>
    </source>
</evidence>
<evidence type="ECO:0000256" key="1">
    <source>
        <dbReference type="SAM" id="Coils"/>
    </source>
</evidence>
<keyword evidence="1" id="KW-0175">Coiled coil</keyword>
<feature type="coiled-coil region" evidence="1">
    <location>
        <begin position="21"/>
        <end position="48"/>
    </location>
</feature>
<dbReference type="EMBL" id="LHXM01000023">
    <property type="protein sequence ID" value="KXA91445.1"/>
    <property type="molecule type" value="Genomic_DNA"/>
</dbReference>
<feature type="compositionally biased region" description="Basic residues" evidence="2">
    <location>
        <begin position="75"/>
        <end position="88"/>
    </location>
</feature>
<name>A0A133UBA8_9EURY</name>
<feature type="region of interest" description="Disordered" evidence="2">
    <location>
        <begin position="62"/>
        <end position="98"/>
    </location>
</feature>
<keyword evidence="4" id="KW-1185">Reference proteome</keyword>
<protein>
    <submittedName>
        <fullName evidence="3">Uncharacterized protein</fullName>
    </submittedName>
</protein>
<comment type="caution">
    <text evidence="3">The sequence shown here is derived from an EMBL/GenBank/DDBJ whole genome shotgun (WGS) entry which is preliminary data.</text>
</comment>
<dbReference type="Proteomes" id="UP000070195">
    <property type="component" value="Unassembled WGS sequence"/>
</dbReference>
<dbReference type="AlphaFoldDB" id="A0A133UBA8"/>